<evidence type="ECO:0000256" key="1">
    <source>
        <dbReference type="SAM" id="MobiDB-lite"/>
    </source>
</evidence>
<proteinExistence type="predicted"/>
<dbReference type="RefSeq" id="WP_160962265.1">
    <property type="nucleotide sequence ID" value="NZ_WVUD01000029.1"/>
</dbReference>
<accession>A0A7C9N1V3</accession>
<name>A0A7C9N1V3_9BACT</name>
<dbReference type="Proteomes" id="UP000482487">
    <property type="component" value="Unassembled WGS sequence"/>
</dbReference>
<keyword evidence="2" id="KW-0472">Membrane</keyword>
<organism evidence="3 4">
    <name type="scientific">Solidesulfovibrio aerotolerans</name>
    <dbReference type="NCBI Taxonomy" id="295255"/>
    <lineage>
        <taxon>Bacteria</taxon>
        <taxon>Pseudomonadati</taxon>
        <taxon>Thermodesulfobacteriota</taxon>
        <taxon>Desulfovibrionia</taxon>
        <taxon>Desulfovibrionales</taxon>
        <taxon>Desulfovibrionaceae</taxon>
        <taxon>Solidesulfovibrio</taxon>
    </lineage>
</organism>
<comment type="caution">
    <text evidence="3">The sequence shown here is derived from an EMBL/GenBank/DDBJ whole genome shotgun (WGS) entry which is preliminary data.</text>
</comment>
<evidence type="ECO:0000313" key="3">
    <source>
        <dbReference type="EMBL" id="MYL84337.1"/>
    </source>
</evidence>
<dbReference type="AlphaFoldDB" id="A0A7C9N1V3"/>
<evidence type="ECO:0000313" key="4">
    <source>
        <dbReference type="Proteomes" id="UP000482487"/>
    </source>
</evidence>
<feature type="region of interest" description="Disordered" evidence="1">
    <location>
        <begin position="24"/>
        <end position="74"/>
    </location>
</feature>
<dbReference type="EMBL" id="WVUD01000029">
    <property type="protein sequence ID" value="MYL84337.1"/>
    <property type="molecule type" value="Genomic_DNA"/>
</dbReference>
<reference evidence="3 4" key="1">
    <citation type="submission" date="2020-01" db="EMBL/GenBank/DDBJ databases">
        <title>Genome sequence of Desulfovibrio aerotolerans DSM 16695(T).</title>
        <authorList>
            <person name="Karnachuk O."/>
            <person name="Avakyan M."/>
            <person name="Mardanov A."/>
            <person name="Kadnikov V."/>
            <person name="Ravin N."/>
        </authorList>
    </citation>
    <scope>NUCLEOTIDE SEQUENCE [LARGE SCALE GENOMIC DNA]</scope>
    <source>
        <strain evidence="3 4">DSM 16695</strain>
    </source>
</reference>
<dbReference type="OrthoDB" id="5457855at2"/>
<keyword evidence="4" id="KW-1185">Reference proteome</keyword>
<sequence length="143" mass="15015">MRCNKCGGDNPDDRLVCGLCGHKLQSGRGSGDEAGETGEAGRALARPTDAASDREAGAAPRQTGDGASRPEIAPQDEASRLASPLLDFQGWKSPLRGLGPYLEACLYAGALAVAVGVCLWLGILWPLYPLMAILGIVAWLRRL</sequence>
<gene>
    <name evidence="3" type="ORF">GTA51_14490</name>
</gene>
<keyword evidence="2" id="KW-1133">Transmembrane helix</keyword>
<evidence type="ECO:0000256" key="2">
    <source>
        <dbReference type="SAM" id="Phobius"/>
    </source>
</evidence>
<feature type="transmembrane region" description="Helical" evidence="2">
    <location>
        <begin position="123"/>
        <end position="140"/>
    </location>
</feature>
<keyword evidence="2" id="KW-0812">Transmembrane</keyword>
<protein>
    <submittedName>
        <fullName evidence="3">Zinc ribbon domain-containing protein</fullName>
    </submittedName>
</protein>